<organism evidence="2 3">
    <name type="scientific">Pararge aegeria aegeria</name>
    <dbReference type="NCBI Taxonomy" id="348720"/>
    <lineage>
        <taxon>Eukaryota</taxon>
        <taxon>Metazoa</taxon>
        <taxon>Ecdysozoa</taxon>
        <taxon>Arthropoda</taxon>
        <taxon>Hexapoda</taxon>
        <taxon>Insecta</taxon>
        <taxon>Pterygota</taxon>
        <taxon>Neoptera</taxon>
        <taxon>Endopterygota</taxon>
        <taxon>Lepidoptera</taxon>
        <taxon>Glossata</taxon>
        <taxon>Ditrysia</taxon>
        <taxon>Papilionoidea</taxon>
        <taxon>Nymphalidae</taxon>
        <taxon>Satyrinae</taxon>
        <taxon>Satyrini</taxon>
        <taxon>Parargina</taxon>
        <taxon>Pararge</taxon>
    </lineage>
</organism>
<evidence type="ECO:0000256" key="1">
    <source>
        <dbReference type="SAM" id="MobiDB-lite"/>
    </source>
</evidence>
<accession>A0A8S4RKX8</accession>
<gene>
    <name evidence="2" type="primary">jg15779</name>
    <name evidence="2" type="ORF">PAEG_LOCUS14613</name>
</gene>
<comment type="caution">
    <text evidence="2">The sequence shown here is derived from an EMBL/GenBank/DDBJ whole genome shotgun (WGS) entry which is preliminary data.</text>
</comment>
<dbReference type="AlphaFoldDB" id="A0A8S4RKX8"/>
<keyword evidence="3" id="KW-1185">Reference proteome</keyword>
<protein>
    <submittedName>
        <fullName evidence="2">Jg15779 protein</fullName>
    </submittedName>
</protein>
<proteinExistence type="predicted"/>
<dbReference type="EMBL" id="CAKXAJ010025257">
    <property type="protein sequence ID" value="CAH2237318.1"/>
    <property type="molecule type" value="Genomic_DNA"/>
</dbReference>
<reference evidence="2" key="1">
    <citation type="submission" date="2022-03" db="EMBL/GenBank/DDBJ databases">
        <authorList>
            <person name="Lindestad O."/>
        </authorList>
    </citation>
    <scope>NUCLEOTIDE SEQUENCE</scope>
</reference>
<name>A0A8S4RKX8_9NEOP</name>
<feature type="region of interest" description="Disordered" evidence="1">
    <location>
        <begin position="1"/>
        <end position="65"/>
    </location>
</feature>
<dbReference type="Proteomes" id="UP000838756">
    <property type="component" value="Unassembled WGS sequence"/>
</dbReference>
<sequence length="118" mass="13138">MRRSVEKPEFIAQQQRAEHSSENRLSLRPQGAGMATSGKRSFGRPQRGRWITSGKSPGVAGPKRHKTMVFGTSYKTPLSSSGRQSVYICHCGLSGGKQRFPPILLRRRARKSVLIITM</sequence>
<evidence type="ECO:0000313" key="2">
    <source>
        <dbReference type="EMBL" id="CAH2237318.1"/>
    </source>
</evidence>
<evidence type="ECO:0000313" key="3">
    <source>
        <dbReference type="Proteomes" id="UP000838756"/>
    </source>
</evidence>